<comment type="caution">
    <text evidence="2">The sequence shown here is derived from an EMBL/GenBank/DDBJ whole genome shotgun (WGS) entry which is preliminary data.</text>
</comment>
<accession>A0A512PGB9</accession>
<dbReference type="AlphaFoldDB" id="A0A512PGB9"/>
<feature type="transmembrane region" description="Helical" evidence="1">
    <location>
        <begin position="45"/>
        <end position="67"/>
    </location>
</feature>
<evidence type="ECO:0000256" key="1">
    <source>
        <dbReference type="SAM" id="Phobius"/>
    </source>
</evidence>
<dbReference type="OrthoDB" id="4823259at2"/>
<keyword evidence="1" id="KW-0812">Transmembrane</keyword>
<proteinExistence type="predicted"/>
<dbReference type="RefSeq" id="WP_146954029.1">
    <property type="nucleotide sequence ID" value="NZ_BAABBJ010000014.1"/>
</dbReference>
<evidence type="ECO:0000313" key="3">
    <source>
        <dbReference type="Proteomes" id="UP000321798"/>
    </source>
</evidence>
<keyword evidence="1" id="KW-1133">Transmembrane helix</keyword>
<gene>
    <name evidence="2" type="ORF">CSO01_29640</name>
</gene>
<keyword evidence="3" id="KW-1185">Reference proteome</keyword>
<dbReference type="Proteomes" id="UP000321798">
    <property type="component" value="Unassembled WGS sequence"/>
</dbReference>
<protein>
    <submittedName>
        <fullName evidence="2">Uncharacterized protein</fullName>
    </submittedName>
</protein>
<reference evidence="2 3" key="1">
    <citation type="submission" date="2019-07" db="EMBL/GenBank/DDBJ databases">
        <title>Whole genome shotgun sequence of Cellulomonas soli NBRC 109434.</title>
        <authorList>
            <person name="Hosoyama A."/>
            <person name="Uohara A."/>
            <person name="Ohji S."/>
            <person name="Ichikawa N."/>
        </authorList>
    </citation>
    <scope>NUCLEOTIDE SEQUENCE [LARGE SCALE GENOMIC DNA]</scope>
    <source>
        <strain evidence="2 3">NBRC 109434</strain>
    </source>
</reference>
<dbReference type="EMBL" id="BKAL01000011">
    <property type="protein sequence ID" value="GEP70249.1"/>
    <property type="molecule type" value="Genomic_DNA"/>
</dbReference>
<sequence length="359" mass="36191">MTIDLTRTLHDTVDGGAGGHADETGIGIDLATLTTRVRRRRTRRAVVRGAVGAGAAGAFAFAGVQVVGRRGPDDVLPAANPSAAPGTCGSDIGELTVSSTNEAFLAVASPTASETTPTEETFGADPQPLAGRSLTATLHEVPRGAVADTAVGVSRIVATDAEGTVVGRQVVPSPEVGNAVILMDPASGAVQTVVTLGDVLTVCAPGLDAGSTPLPDGVYALYALSAPTAAGTPEILGGPWGLGLEPALSALTDLPSDYPAAEVPVVGESVVTAVATRGSNPGWLVQTETDSVGALDAAVNALVAAGGRSVDTMTMSADQLTTLVVNKSQVVTTANWEVALRQVTDEEGKTLLQYQLEPR</sequence>
<organism evidence="2 3">
    <name type="scientific">Cellulomonas soli</name>
    <dbReference type="NCBI Taxonomy" id="931535"/>
    <lineage>
        <taxon>Bacteria</taxon>
        <taxon>Bacillati</taxon>
        <taxon>Actinomycetota</taxon>
        <taxon>Actinomycetes</taxon>
        <taxon>Micrococcales</taxon>
        <taxon>Cellulomonadaceae</taxon>
        <taxon>Cellulomonas</taxon>
    </lineage>
</organism>
<keyword evidence="1" id="KW-0472">Membrane</keyword>
<name>A0A512PGB9_9CELL</name>
<evidence type="ECO:0000313" key="2">
    <source>
        <dbReference type="EMBL" id="GEP70249.1"/>
    </source>
</evidence>